<name>A0A074Z101_OPIVI</name>
<comment type="function">
    <text evidence="8">Catalyzes the ferrous insertion into protoporphyrin IX.</text>
</comment>
<dbReference type="EMBL" id="KL597314">
    <property type="protein sequence ID" value="KER19137.1"/>
    <property type="molecule type" value="Genomic_DNA"/>
</dbReference>
<accession>A0A074Z101</accession>
<evidence type="ECO:0000313" key="10">
    <source>
        <dbReference type="EMBL" id="KER19137.1"/>
    </source>
</evidence>
<dbReference type="GO" id="GO:0004325">
    <property type="term" value="F:ferrochelatase activity"/>
    <property type="evidence" value="ECO:0007669"/>
    <property type="project" value="UniProtKB-UniRule"/>
</dbReference>
<dbReference type="InterPro" id="IPR033659">
    <property type="entry name" value="Ferrochelatase_N"/>
</dbReference>
<dbReference type="GeneID" id="20326153"/>
<dbReference type="HAMAP" id="MF_00323">
    <property type="entry name" value="Ferrochelatase"/>
    <property type="match status" value="1"/>
</dbReference>
<dbReference type="Proteomes" id="UP000054324">
    <property type="component" value="Unassembled WGS sequence"/>
</dbReference>
<keyword evidence="5 8" id="KW-0456">Lyase</keyword>
<dbReference type="UniPathway" id="UPA00252">
    <property type="reaction ID" value="UER00325"/>
</dbReference>
<protein>
    <recommendedName>
        <fullName evidence="8">Ferrochelatase</fullName>
        <ecNumber evidence="8">4.98.1.1</ecNumber>
    </recommendedName>
</protein>
<comment type="subcellular location">
    <subcellularLocation>
        <location evidence="8">Mitochondrion inner membrane</location>
    </subcellularLocation>
</comment>
<keyword evidence="8" id="KW-0472">Membrane</keyword>
<dbReference type="GO" id="GO:0005743">
    <property type="term" value="C:mitochondrial inner membrane"/>
    <property type="evidence" value="ECO:0007669"/>
    <property type="project" value="UniProtKB-SubCell"/>
</dbReference>
<keyword evidence="11" id="KW-1185">Reference proteome</keyword>
<evidence type="ECO:0000256" key="3">
    <source>
        <dbReference type="ARBA" id="ARBA00023004"/>
    </source>
</evidence>
<dbReference type="PANTHER" id="PTHR11108:SF1">
    <property type="entry name" value="FERROCHELATASE, MITOCHONDRIAL"/>
    <property type="match status" value="1"/>
</dbReference>
<evidence type="ECO:0000256" key="4">
    <source>
        <dbReference type="ARBA" id="ARBA00023133"/>
    </source>
</evidence>
<evidence type="ECO:0000256" key="7">
    <source>
        <dbReference type="ARBA" id="ARBA00049915"/>
    </source>
</evidence>
<feature type="domain" description="Reverse transcriptase" evidence="9">
    <location>
        <begin position="80"/>
        <end position="179"/>
    </location>
</feature>
<dbReference type="InterPro" id="IPR033644">
    <property type="entry name" value="Ferrochelatase_C"/>
</dbReference>
<evidence type="ECO:0000256" key="2">
    <source>
        <dbReference type="ARBA" id="ARBA00007718"/>
    </source>
</evidence>
<dbReference type="KEGG" id="ovi:T265_11985"/>
<dbReference type="InterPro" id="IPR001015">
    <property type="entry name" value="Ferrochelatase"/>
</dbReference>
<keyword evidence="6 8" id="KW-0627">Porphyrin biosynthesis</keyword>
<dbReference type="GO" id="GO:0006783">
    <property type="term" value="P:heme biosynthetic process"/>
    <property type="evidence" value="ECO:0007669"/>
    <property type="project" value="UniProtKB-UniRule"/>
</dbReference>
<dbReference type="OrthoDB" id="1323at2759"/>
<dbReference type="InterPro" id="IPR000477">
    <property type="entry name" value="RT_dom"/>
</dbReference>
<dbReference type="PROSITE" id="PS00534">
    <property type="entry name" value="FERROCHELATASE"/>
    <property type="match status" value="1"/>
</dbReference>
<dbReference type="SUPFAM" id="SSF53800">
    <property type="entry name" value="Chelatase"/>
    <property type="match status" value="1"/>
</dbReference>
<keyword evidence="4 8" id="KW-0350">Heme biosynthesis</keyword>
<evidence type="ECO:0000313" key="11">
    <source>
        <dbReference type="Proteomes" id="UP000054324"/>
    </source>
</evidence>
<dbReference type="InterPro" id="IPR019772">
    <property type="entry name" value="Ferrochelatase_AS"/>
</dbReference>
<dbReference type="EC" id="4.98.1.1" evidence="8"/>
<dbReference type="CDD" id="cd03411">
    <property type="entry name" value="Ferrochelatase_N"/>
    <property type="match status" value="1"/>
</dbReference>
<keyword evidence="8" id="KW-0496">Mitochondrion</keyword>
<comment type="catalytic activity">
    <reaction evidence="7">
        <text>heme b + 2 H(+) = protoporphyrin IX + Fe(2+)</text>
        <dbReference type="Rhea" id="RHEA:22584"/>
        <dbReference type="ChEBI" id="CHEBI:15378"/>
        <dbReference type="ChEBI" id="CHEBI:29033"/>
        <dbReference type="ChEBI" id="CHEBI:57306"/>
        <dbReference type="ChEBI" id="CHEBI:60344"/>
        <dbReference type="EC" id="4.98.1.1"/>
    </reaction>
    <physiologicalReaction direction="right-to-left" evidence="7">
        <dbReference type="Rhea" id="RHEA:22586"/>
    </physiologicalReaction>
</comment>
<dbReference type="NCBIfam" id="TIGR00109">
    <property type="entry name" value="hemH"/>
    <property type="match status" value="1"/>
</dbReference>
<comment type="pathway">
    <text evidence="1 8">Porphyrin-containing compound metabolism; protoheme biosynthesis; protoheme from protoporphyrin-IX: step 1/1.</text>
</comment>
<dbReference type="CTD" id="20326153"/>
<dbReference type="Pfam" id="PF00078">
    <property type="entry name" value="RVT_1"/>
    <property type="match status" value="1"/>
</dbReference>
<evidence type="ECO:0000256" key="5">
    <source>
        <dbReference type="ARBA" id="ARBA00023239"/>
    </source>
</evidence>
<keyword evidence="3 8" id="KW-0408">Iron</keyword>
<dbReference type="Gene3D" id="3.40.50.1400">
    <property type="match status" value="2"/>
</dbReference>
<dbReference type="RefSeq" id="XP_009177115.1">
    <property type="nucleotide sequence ID" value="XM_009178851.1"/>
</dbReference>
<dbReference type="AlphaFoldDB" id="A0A074Z101"/>
<proteinExistence type="inferred from homology"/>
<organism evidence="10 11">
    <name type="scientific">Opisthorchis viverrini</name>
    <name type="common">Southeast Asian liver fluke</name>
    <dbReference type="NCBI Taxonomy" id="6198"/>
    <lineage>
        <taxon>Eukaryota</taxon>
        <taxon>Metazoa</taxon>
        <taxon>Spiralia</taxon>
        <taxon>Lophotrochozoa</taxon>
        <taxon>Platyhelminthes</taxon>
        <taxon>Trematoda</taxon>
        <taxon>Digenea</taxon>
        <taxon>Opisthorchiida</taxon>
        <taxon>Opisthorchiata</taxon>
        <taxon>Opisthorchiidae</taxon>
        <taxon>Opisthorchis</taxon>
    </lineage>
</organism>
<dbReference type="STRING" id="6198.A0A074Z101"/>
<reference evidence="10 11" key="1">
    <citation type="submission" date="2013-11" db="EMBL/GenBank/DDBJ databases">
        <title>Opisthorchis viverrini - life in the bile duct.</title>
        <authorList>
            <person name="Young N.D."/>
            <person name="Nagarajan N."/>
            <person name="Lin S.J."/>
            <person name="Korhonen P.K."/>
            <person name="Jex A.R."/>
            <person name="Hall R.S."/>
            <person name="Safavi-Hemami H."/>
            <person name="Kaewkong W."/>
            <person name="Bertrand D."/>
            <person name="Gao S."/>
            <person name="Seet Q."/>
            <person name="Wongkham S."/>
            <person name="Teh B.T."/>
            <person name="Wongkham C."/>
            <person name="Intapan P.M."/>
            <person name="Maleewong W."/>
            <person name="Yang X."/>
            <person name="Hu M."/>
            <person name="Wang Z."/>
            <person name="Hofmann A."/>
            <person name="Sternberg P.W."/>
            <person name="Tan P."/>
            <person name="Wang J."/>
            <person name="Gasser R.B."/>
        </authorList>
    </citation>
    <scope>NUCLEOTIDE SEQUENCE [LARGE SCALE GENOMIC DNA]</scope>
</reference>
<gene>
    <name evidence="10" type="ORF">T265_11985</name>
</gene>
<evidence type="ECO:0000256" key="1">
    <source>
        <dbReference type="ARBA" id="ARBA00004943"/>
    </source>
</evidence>
<evidence type="ECO:0000256" key="8">
    <source>
        <dbReference type="RuleBase" id="RU000607"/>
    </source>
</evidence>
<sequence>MAPMFDYATIKKVIPVDILPNLATPGGDGIPSRVLRYGGQDVKTLVLNLFTHSVNSGIVPSQWKQYVVRPHFKSGSRQTATNYRGIHHTPLLMRTLERLVKGPLIRFLLATNAIDDRQYGFLSQRSVNGCQLHFFETITAAYDAGYAIVTVYLDIQKAFDQVPHASLLHKLSTVGITGTLFQCRPRNVVSKTWLSKSNCPAMFRSQMRTLLFPSRPIVIRQLYGNSGSERHKTGILMLNMGGPKTTEHVHDFLLRLFSDREIMQLPAQSILSRLIAKRRSPKIVKQYEQIGGGSPITHWTQTQGEFVVRYLDKVSPETAPHKLYIGFRYVHPLLETAINAMEKDNLERVVAFSQYPQYSCTTSGSSFNAIARHYESKDGTFTGVETISAPDVTTKLPGPVWSFLDRWPVESFLTHTFAQHIRHLLDAIEDPVERKNTVLLFSAHSIPISVVSRGDSYPQEVAATVHAVMQLLNFQWPYRLVWQSKVGPAAWLGPSTLDTLHGLARLGYRHAMLIPIAFTSDHIETLYEMDLEYCKETAHKAGMVRVHRAASPNDNNVFLLGLGELVSKHLRSGEACSRQFMLRCPMCTNPHCEATRTFIQTEKKRLEPWTTKNFVESTKTKVANQ</sequence>
<dbReference type="CDD" id="cd00419">
    <property type="entry name" value="Ferrochelatase_C"/>
    <property type="match status" value="1"/>
</dbReference>
<comment type="similarity">
    <text evidence="2 8">Belongs to the ferrochelatase family.</text>
</comment>
<dbReference type="PANTHER" id="PTHR11108">
    <property type="entry name" value="FERROCHELATASE"/>
    <property type="match status" value="1"/>
</dbReference>
<keyword evidence="8" id="KW-0999">Mitochondrion inner membrane</keyword>
<evidence type="ECO:0000256" key="6">
    <source>
        <dbReference type="ARBA" id="ARBA00023244"/>
    </source>
</evidence>
<evidence type="ECO:0000259" key="9">
    <source>
        <dbReference type="Pfam" id="PF00078"/>
    </source>
</evidence>
<dbReference type="Pfam" id="PF00762">
    <property type="entry name" value="Ferrochelatase"/>
    <property type="match status" value="1"/>
</dbReference>